<dbReference type="Pfam" id="PF01225">
    <property type="entry name" value="Mur_ligase"/>
    <property type="match status" value="1"/>
</dbReference>
<evidence type="ECO:0000256" key="15">
    <source>
        <dbReference type="RuleBase" id="RU004135"/>
    </source>
</evidence>
<keyword evidence="3 14" id="KW-0133">Cell shape</keyword>
<dbReference type="Pfam" id="PF02875">
    <property type="entry name" value="Mur_ligase_C"/>
    <property type="match status" value="1"/>
</dbReference>
<dbReference type="InterPro" id="IPR004101">
    <property type="entry name" value="Mur_ligase_C"/>
</dbReference>
<dbReference type="GO" id="GO:0005524">
    <property type="term" value="F:ATP binding"/>
    <property type="evidence" value="ECO:0007669"/>
    <property type="project" value="UniProtKB-UniRule"/>
</dbReference>
<keyword evidence="14" id="KW-0067">ATP-binding</keyword>
<dbReference type="SUPFAM" id="SSF63418">
    <property type="entry name" value="MurE/MurF N-terminal domain"/>
    <property type="match status" value="1"/>
</dbReference>
<feature type="binding site" evidence="14">
    <location>
        <position position="46"/>
    </location>
    <ligand>
        <name>UDP-N-acetyl-alpha-D-muramoyl-L-alanyl-D-glutamate</name>
        <dbReference type="ChEBI" id="CHEBI:83900"/>
    </ligand>
</feature>
<feature type="binding site" evidence="14">
    <location>
        <begin position="135"/>
        <end position="141"/>
    </location>
    <ligand>
        <name>ATP</name>
        <dbReference type="ChEBI" id="CHEBI:30616"/>
    </ligand>
</feature>
<dbReference type="NCBIfam" id="TIGR01085">
    <property type="entry name" value="murE"/>
    <property type="match status" value="1"/>
</dbReference>
<dbReference type="GO" id="GO:0008360">
    <property type="term" value="P:regulation of cell shape"/>
    <property type="evidence" value="ECO:0007669"/>
    <property type="project" value="UniProtKB-KW"/>
</dbReference>
<evidence type="ECO:0000256" key="7">
    <source>
        <dbReference type="ARBA" id="ARBA00050251"/>
    </source>
</evidence>
<evidence type="ECO:0000313" key="20">
    <source>
        <dbReference type="EMBL" id="TNC38634.1"/>
    </source>
</evidence>
<keyword evidence="5 14" id="KW-0131">Cell cycle</keyword>
<dbReference type="GO" id="GO:0000287">
    <property type="term" value="F:magnesium ion binding"/>
    <property type="evidence" value="ECO:0007669"/>
    <property type="project" value="UniProtKB-UniRule"/>
</dbReference>
<feature type="modified residue" description="N6-carboxylysine" evidence="14">
    <location>
        <position position="244"/>
    </location>
</feature>
<comment type="pathway">
    <text evidence="14 15">Cell wall biogenesis; peptidoglycan biosynthesis.</text>
</comment>
<keyword evidence="6 14" id="KW-0961">Cell wall biogenesis/degradation</keyword>
<dbReference type="GO" id="GO:0008765">
    <property type="term" value="F:UDP-N-acetylmuramoylalanyl-D-glutamate-2,6-diaminopimelate ligase activity"/>
    <property type="evidence" value="ECO:0007669"/>
    <property type="project" value="UniProtKB-UniRule"/>
</dbReference>
<keyword evidence="14" id="KW-0460">Magnesium</keyword>
<evidence type="ECO:0000256" key="6">
    <source>
        <dbReference type="ARBA" id="ARBA00023316"/>
    </source>
</evidence>
<comment type="PTM">
    <text evidence="14">Carboxylation is probably crucial for Mg(2+) binding and, consequently, for the gamma-phosphate positioning of ATP.</text>
</comment>
<feature type="binding site" evidence="14">
    <location>
        <position position="484"/>
    </location>
    <ligand>
        <name>meso-2,6-diaminopimelate</name>
        <dbReference type="ChEBI" id="CHEBI:57791"/>
    </ligand>
</feature>
<organism evidence="20 21">
    <name type="scientific">Mumia zhuanghuii</name>
    <dbReference type="NCBI Taxonomy" id="2585211"/>
    <lineage>
        <taxon>Bacteria</taxon>
        <taxon>Bacillati</taxon>
        <taxon>Actinomycetota</taxon>
        <taxon>Actinomycetes</taxon>
        <taxon>Propionibacteriales</taxon>
        <taxon>Nocardioidaceae</taxon>
        <taxon>Mumia</taxon>
    </lineage>
</organism>
<dbReference type="GO" id="GO:0051301">
    <property type="term" value="P:cell division"/>
    <property type="evidence" value="ECO:0007669"/>
    <property type="project" value="UniProtKB-KW"/>
</dbReference>
<feature type="binding site" evidence="14">
    <location>
        <position position="212"/>
    </location>
    <ligand>
        <name>UDP-N-acetyl-alpha-D-muramoyl-L-alanyl-D-glutamate</name>
        <dbReference type="ChEBI" id="CHEBI:83900"/>
    </ligand>
</feature>
<dbReference type="HAMAP" id="MF_00208">
    <property type="entry name" value="MurE"/>
    <property type="match status" value="1"/>
</dbReference>
<dbReference type="InterPro" id="IPR005761">
    <property type="entry name" value="UDP-N-AcMur-Glu-dNH2Pim_ligase"/>
</dbReference>
<dbReference type="SUPFAM" id="SSF53623">
    <property type="entry name" value="MurD-like peptide ligases, catalytic domain"/>
    <property type="match status" value="1"/>
</dbReference>
<dbReference type="InterPro" id="IPR000713">
    <property type="entry name" value="Mur_ligase_N"/>
</dbReference>
<evidence type="ECO:0000256" key="5">
    <source>
        <dbReference type="ARBA" id="ARBA00023306"/>
    </source>
</evidence>
<name>A0A5C4MI67_9ACTN</name>
<dbReference type="FunFam" id="3.90.190.20:FF:000006">
    <property type="entry name" value="UDP-N-acetylmuramoyl-L-alanyl-D-glutamate--2,6-diaminopimelate ligase"/>
    <property type="match status" value="1"/>
</dbReference>
<comment type="cofactor">
    <cofactor evidence="14">
        <name>Mg(2+)</name>
        <dbReference type="ChEBI" id="CHEBI:18420"/>
    </cofactor>
</comment>
<dbReference type="RefSeq" id="WP_139106728.1">
    <property type="nucleotide sequence ID" value="NZ_VDFR01000119.1"/>
</dbReference>
<dbReference type="InterPro" id="IPR035911">
    <property type="entry name" value="MurE/MurF_N"/>
</dbReference>
<dbReference type="PANTHER" id="PTHR23135:SF4">
    <property type="entry name" value="UDP-N-ACETYLMURAMOYL-L-ALANYL-D-GLUTAMATE--2,6-DIAMINOPIMELATE LIGASE MURE HOMOLOG, CHLOROPLASTIC"/>
    <property type="match status" value="1"/>
</dbReference>
<evidence type="ECO:0000313" key="21">
    <source>
        <dbReference type="Proteomes" id="UP000306740"/>
    </source>
</evidence>
<feature type="binding site" evidence="14">
    <location>
        <position position="48"/>
    </location>
    <ligand>
        <name>UDP-N-acetyl-alpha-D-muramoyl-L-alanyl-D-glutamate</name>
        <dbReference type="ChEBI" id="CHEBI:83900"/>
    </ligand>
</feature>
<comment type="catalytic activity">
    <reaction evidence="7 14">
        <text>UDP-N-acetyl-alpha-D-muramoyl-L-alanyl-D-glutamate + meso-2,6-diaminopimelate + ATP = UDP-N-acetyl-alpha-D-muramoyl-L-alanyl-gamma-D-glutamyl-meso-2,6-diaminopimelate + ADP + phosphate + H(+)</text>
        <dbReference type="Rhea" id="RHEA:23676"/>
        <dbReference type="ChEBI" id="CHEBI:15378"/>
        <dbReference type="ChEBI" id="CHEBI:30616"/>
        <dbReference type="ChEBI" id="CHEBI:43474"/>
        <dbReference type="ChEBI" id="CHEBI:57791"/>
        <dbReference type="ChEBI" id="CHEBI:83900"/>
        <dbReference type="ChEBI" id="CHEBI:83905"/>
        <dbReference type="ChEBI" id="CHEBI:456216"/>
        <dbReference type="EC" id="6.3.2.13"/>
    </reaction>
</comment>
<feature type="domain" description="Mur ligase central" evidence="18">
    <location>
        <begin position="133"/>
        <end position="335"/>
    </location>
</feature>
<evidence type="ECO:0000259" key="17">
    <source>
        <dbReference type="Pfam" id="PF02875"/>
    </source>
</evidence>
<evidence type="ECO:0000256" key="14">
    <source>
        <dbReference type="HAMAP-Rule" id="MF_00208"/>
    </source>
</evidence>
<feature type="binding site" evidence="14">
    <location>
        <begin position="177"/>
        <end position="178"/>
    </location>
    <ligand>
        <name>UDP-N-acetyl-alpha-D-muramoyl-L-alanyl-D-glutamate</name>
        <dbReference type="ChEBI" id="CHEBI:83900"/>
    </ligand>
</feature>
<reference evidence="20 21" key="1">
    <citation type="submission" date="2019-05" db="EMBL/GenBank/DDBJ databases">
        <title>Mumia sp. nov., isolated from the intestinal contents of plateau pika (Ochotona curzoniae) in the Qinghai-Tibet plateau of China.</title>
        <authorList>
            <person name="Tian Z."/>
        </authorList>
    </citation>
    <scope>NUCLEOTIDE SEQUENCE [LARGE SCALE GENOMIC DNA]</scope>
    <source>
        <strain evidence="21">527</strain>
        <strain evidence="20">Z527</strain>
    </source>
</reference>
<feature type="short sequence motif" description="Meso-diaminopimelate recognition motif" evidence="14">
    <location>
        <begin position="430"/>
        <end position="433"/>
    </location>
</feature>
<dbReference type="PANTHER" id="PTHR23135">
    <property type="entry name" value="MUR LIGASE FAMILY MEMBER"/>
    <property type="match status" value="1"/>
</dbReference>
<dbReference type="InterPro" id="IPR036615">
    <property type="entry name" value="Mur_ligase_C_dom_sf"/>
</dbReference>
<dbReference type="Proteomes" id="UP000306740">
    <property type="component" value="Unassembled WGS sequence"/>
</dbReference>
<comment type="function">
    <text evidence="8 14">Catalyzes the addition of meso-diaminopimelic acid to the nucleotide precursor UDP-N-acetylmuramoyl-L-alanyl-D-glutamate (UMAG) in the biosynthesis of bacterial cell-wall peptidoglycan.</text>
</comment>
<accession>A0A5C4MI67</accession>
<evidence type="ECO:0000256" key="2">
    <source>
        <dbReference type="ARBA" id="ARBA00022618"/>
    </source>
</evidence>
<dbReference type="GO" id="GO:0009252">
    <property type="term" value="P:peptidoglycan biosynthetic process"/>
    <property type="evidence" value="ECO:0007669"/>
    <property type="project" value="UniProtKB-UniRule"/>
</dbReference>
<dbReference type="OrthoDB" id="9800958at2"/>
<evidence type="ECO:0000259" key="16">
    <source>
        <dbReference type="Pfam" id="PF01225"/>
    </source>
</evidence>
<dbReference type="EC" id="6.3.2.13" evidence="9 14"/>
<dbReference type="GO" id="GO:0071555">
    <property type="term" value="P:cell wall organization"/>
    <property type="evidence" value="ECO:0007669"/>
    <property type="project" value="UniProtKB-KW"/>
</dbReference>
<dbReference type="SUPFAM" id="SSF53244">
    <property type="entry name" value="MurD-like peptide ligases, peptide-binding domain"/>
    <property type="match status" value="1"/>
</dbReference>
<evidence type="ECO:0000256" key="12">
    <source>
        <dbReference type="ARBA" id="ARBA00076158"/>
    </source>
</evidence>
<proteinExistence type="inferred from homology"/>
<feature type="domain" description="Mur ligase C-terminal" evidence="17">
    <location>
        <begin position="357"/>
        <end position="486"/>
    </location>
</feature>
<dbReference type="EMBL" id="VDFR01000123">
    <property type="protein sequence ID" value="TNC38137.1"/>
    <property type="molecule type" value="Genomic_DNA"/>
</dbReference>
<comment type="similarity">
    <text evidence="1 14">Belongs to the MurCDEF family. MurE subfamily.</text>
</comment>
<keyword evidence="14 20" id="KW-0436">Ligase</keyword>
<feature type="binding site" evidence="14">
    <location>
        <position position="406"/>
    </location>
    <ligand>
        <name>meso-2,6-diaminopimelate</name>
        <dbReference type="ChEBI" id="CHEBI:57791"/>
    </ligand>
</feature>
<evidence type="ECO:0000256" key="13">
    <source>
        <dbReference type="ARBA" id="ARBA00081560"/>
    </source>
</evidence>
<keyword evidence="2 14" id="KW-0132">Cell division</keyword>
<dbReference type="EMBL" id="VDFR01000119">
    <property type="protein sequence ID" value="TNC38634.1"/>
    <property type="molecule type" value="Genomic_DNA"/>
</dbReference>
<dbReference type="GO" id="GO:0005737">
    <property type="term" value="C:cytoplasm"/>
    <property type="evidence" value="ECO:0007669"/>
    <property type="project" value="UniProtKB-SubCell"/>
</dbReference>
<dbReference type="Gene3D" id="3.40.1190.10">
    <property type="entry name" value="Mur-like, catalytic domain"/>
    <property type="match status" value="1"/>
</dbReference>
<evidence type="ECO:0000256" key="11">
    <source>
        <dbReference type="ARBA" id="ARBA00075482"/>
    </source>
</evidence>
<feature type="binding site" evidence="14">
    <location>
        <position position="204"/>
    </location>
    <ligand>
        <name>UDP-N-acetyl-alpha-D-muramoyl-L-alanyl-D-glutamate</name>
        <dbReference type="ChEBI" id="CHEBI:83900"/>
    </ligand>
</feature>
<keyword evidence="14" id="KW-0963">Cytoplasm</keyword>
<comment type="subcellular location">
    <subcellularLocation>
        <location evidence="14 15">Cytoplasm</location>
    </subcellularLocation>
</comment>
<feature type="binding site" evidence="14">
    <location>
        <begin position="430"/>
        <end position="433"/>
    </location>
    <ligand>
        <name>meso-2,6-diaminopimelate</name>
        <dbReference type="ChEBI" id="CHEBI:57791"/>
    </ligand>
</feature>
<evidence type="ECO:0000313" key="19">
    <source>
        <dbReference type="EMBL" id="TNC38137.1"/>
    </source>
</evidence>
<dbReference type="AlphaFoldDB" id="A0A5C4MI67"/>
<feature type="binding site" evidence="14">
    <location>
        <position position="488"/>
    </location>
    <ligand>
        <name>meso-2,6-diaminopimelate</name>
        <dbReference type="ChEBI" id="CHEBI:57791"/>
    </ligand>
</feature>
<evidence type="ECO:0000256" key="4">
    <source>
        <dbReference type="ARBA" id="ARBA00022984"/>
    </source>
</evidence>
<evidence type="ECO:0000259" key="18">
    <source>
        <dbReference type="Pfam" id="PF08245"/>
    </source>
</evidence>
<dbReference type="NCBIfam" id="NF001124">
    <property type="entry name" value="PRK00139.1-2"/>
    <property type="match status" value="1"/>
</dbReference>
<feature type="domain" description="Mur ligase N-terminal catalytic" evidence="16">
    <location>
        <begin position="41"/>
        <end position="116"/>
    </location>
</feature>
<dbReference type="InterPro" id="IPR013221">
    <property type="entry name" value="Mur_ligase_cen"/>
</dbReference>
<gene>
    <name evidence="14" type="primary">murE</name>
    <name evidence="20" type="ORF">FHE65_24270</name>
    <name evidence="19" type="ORF">FHE65_24595</name>
</gene>
<evidence type="ECO:0000256" key="8">
    <source>
        <dbReference type="ARBA" id="ARBA00056782"/>
    </source>
</evidence>
<dbReference type="Gene3D" id="3.40.1390.10">
    <property type="entry name" value="MurE/MurF, N-terminal domain"/>
    <property type="match status" value="1"/>
</dbReference>
<dbReference type="Gene3D" id="3.90.190.20">
    <property type="entry name" value="Mur ligase, C-terminal domain"/>
    <property type="match status" value="1"/>
</dbReference>
<keyword evidence="4 14" id="KW-0573">Peptidoglycan synthesis</keyword>
<evidence type="ECO:0000256" key="1">
    <source>
        <dbReference type="ARBA" id="ARBA00005898"/>
    </source>
</evidence>
<evidence type="ECO:0000256" key="3">
    <source>
        <dbReference type="ARBA" id="ARBA00022960"/>
    </source>
</evidence>
<dbReference type="Pfam" id="PF08245">
    <property type="entry name" value="Mur_ligase_M"/>
    <property type="match status" value="1"/>
</dbReference>
<evidence type="ECO:0000256" key="10">
    <source>
        <dbReference type="ARBA" id="ARBA00072883"/>
    </source>
</evidence>
<comment type="caution">
    <text evidence="20">The sequence shown here is derived from an EMBL/GenBank/DDBJ whole genome shotgun (WGS) entry which is preliminary data.</text>
</comment>
<dbReference type="NCBIfam" id="NF001126">
    <property type="entry name" value="PRK00139.1-4"/>
    <property type="match status" value="1"/>
</dbReference>
<evidence type="ECO:0000256" key="9">
    <source>
        <dbReference type="ARBA" id="ARBA00066633"/>
    </source>
</evidence>
<comment type="caution">
    <text evidence="14">Lacks conserved residue(s) required for the propagation of feature annotation.</text>
</comment>
<protein>
    <recommendedName>
        <fullName evidence="10 14">UDP-N-acetylmuramoyl-L-alanyl-D-glutamate--2,6-diaminopimelate ligase</fullName>
        <ecNumber evidence="9 14">6.3.2.13</ecNumber>
    </recommendedName>
    <alternativeName>
        <fullName evidence="11 14">Meso-A2pm-adding enzyme</fullName>
    </alternativeName>
    <alternativeName>
        <fullName evidence="12 14">Meso-diaminopimelate-adding enzyme</fullName>
    </alternativeName>
    <alternativeName>
        <fullName evidence="13 14">UDP-MurNAc-L-Ala-D-Glu:meso-diaminopimelate ligase</fullName>
    </alternativeName>
    <alternativeName>
        <fullName evidence="14">UDP-MurNAc-tripeptide synthetase</fullName>
    </alternativeName>
    <alternativeName>
        <fullName evidence="14">UDP-N-acetylmuramyl-tripeptide synthetase</fullName>
    </alternativeName>
</protein>
<keyword evidence="14" id="KW-0547">Nucleotide-binding</keyword>
<sequence length="518" mass="52912">MSSEPPPPLDTRPPSVDPVPVTALATTTGGRVVGTRSDVSVTGVTLSSADVRPGDLYAALPGARTHGARFADQALEAGAAAVLTDAHGAEIVAEALGTVPVPVLVVDDPRATLGAVSTTVYGDPAARLTTLGITGTQGKTTSAYLATAALNACGDRVGAIGTTGAFLDGRPLASALTTPEAPALHALFAAMEAHGADAVVMEVSSHALALHRVDGVVYDVAVFLNLGRDHLDFHADVEDYFAAKASLFTPERAARAVIDIDDPYGRRLADATPLPVTTVSLEGRTEADWRVVALETTASGSRARIVGPDEAEHELVVRLPGRFNVANALAVLAAVVETGRAVEDALAGIAACEGVPGRMEPVAEGQDFTAIVDYAHKPDALRAVLSSLRGLGDGRLIVVVGAGGDRDPGKRPLMGAVAAELADVVVVTDDNPRSEEPADIRAAVLAGAREAGGGAELVEVGDRREAIGRAVAQATSGDVVVVAGKGHERGQIVGDVVHPFDDRSVLAEALRARTGGRA</sequence>
<dbReference type="InterPro" id="IPR036565">
    <property type="entry name" value="Mur-like_cat_sf"/>
</dbReference>
<dbReference type="UniPathway" id="UPA00219"/>